<dbReference type="EMBL" id="CAJMWV010000304">
    <property type="protein sequence ID" value="CAE6387042.1"/>
    <property type="molecule type" value="Genomic_DNA"/>
</dbReference>
<protein>
    <submittedName>
        <fullName evidence="2">Uncharacterized protein</fullName>
    </submittedName>
</protein>
<organism evidence="2 3">
    <name type="scientific">Rhizoctonia solani</name>
    <dbReference type="NCBI Taxonomy" id="456999"/>
    <lineage>
        <taxon>Eukaryota</taxon>
        <taxon>Fungi</taxon>
        <taxon>Dikarya</taxon>
        <taxon>Basidiomycota</taxon>
        <taxon>Agaricomycotina</taxon>
        <taxon>Agaricomycetes</taxon>
        <taxon>Cantharellales</taxon>
        <taxon>Ceratobasidiaceae</taxon>
        <taxon>Rhizoctonia</taxon>
    </lineage>
</organism>
<evidence type="ECO:0000313" key="2">
    <source>
        <dbReference type="EMBL" id="CAE6387042.1"/>
    </source>
</evidence>
<evidence type="ECO:0000256" key="1">
    <source>
        <dbReference type="SAM" id="MobiDB-lite"/>
    </source>
</evidence>
<feature type="compositionally biased region" description="Basic and acidic residues" evidence="1">
    <location>
        <begin position="225"/>
        <end position="238"/>
    </location>
</feature>
<dbReference type="Proteomes" id="UP000663831">
    <property type="component" value="Unassembled WGS sequence"/>
</dbReference>
<comment type="caution">
    <text evidence="2">The sequence shown here is derived from an EMBL/GenBank/DDBJ whole genome shotgun (WGS) entry which is preliminary data.</text>
</comment>
<accession>A0A8H2WHP7</accession>
<reference evidence="2" key="1">
    <citation type="submission" date="2021-01" db="EMBL/GenBank/DDBJ databases">
        <authorList>
            <person name="Kaushik A."/>
        </authorList>
    </citation>
    <scope>NUCLEOTIDE SEQUENCE</scope>
    <source>
        <strain evidence="2">AG3-1AP</strain>
    </source>
</reference>
<proteinExistence type="predicted"/>
<name>A0A8H2WHP7_9AGAM</name>
<sequence length="344" mass="38790">MEALSELCRHESGRTRPSFTTLSCMHWTTDIRSHLVKTIIDSRYDPQAPISVSTRHDGLRLAVSLWQRTQPQWVYCDRFQRRQKIFDTGEPDNSDTGTPIPRRPPERGLRIFSPPPPNPPVPFGVLRALPLFDEIGLDQHELRRLLLDRSMAPRVFAPIARSSSSEPEPEPYDVRMTDASARPRLGFTFDFEQAEEEEKVAPARVRIPVKFKQTIEIPNSPPPETMEHKGKGKAKTEDVEPEDLVLSDPRHKEVIGIYSDDEDMGSSIASSSRSTLAPATKITSVLICAGCRRPLRTGGDRLWALRYGHMIDWRCYNALSRPQFSSLPLLARLGSPPPGPAAKR</sequence>
<feature type="region of interest" description="Disordered" evidence="1">
    <location>
        <begin position="215"/>
        <end position="243"/>
    </location>
</feature>
<gene>
    <name evidence="2" type="ORF">RDB_LOCUS6210</name>
</gene>
<evidence type="ECO:0000313" key="3">
    <source>
        <dbReference type="Proteomes" id="UP000663831"/>
    </source>
</evidence>
<feature type="region of interest" description="Disordered" evidence="1">
    <location>
        <begin position="87"/>
        <end position="107"/>
    </location>
</feature>
<dbReference type="AlphaFoldDB" id="A0A8H2WHP7"/>